<protein>
    <submittedName>
        <fullName evidence="1">Uncharacterized protein</fullName>
    </submittedName>
</protein>
<gene>
    <name evidence="1" type="ORF">C8J29_11090</name>
</gene>
<evidence type="ECO:0000313" key="1">
    <source>
        <dbReference type="EMBL" id="PTM75870.1"/>
    </source>
</evidence>
<dbReference type="EMBL" id="PZZW01000010">
    <property type="protein sequence ID" value="PTM75870.1"/>
    <property type="molecule type" value="Genomic_DNA"/>
</dbReference>
<dbReference type="RefSeq" id="WP_235836960.1">
    <property type="nucleotide sequence ID" value="NZ_MABH01000134.1"/>
</dbReference>
<dbReference type="Proteomes" id="UP000240800">
    <property type="component" value="Unassembled WGS sequence"/>
</dbReference>
<proteinExistence type="predicted"/>
<reference evidence="1 2" key="1">
    <citation type="submission" date="2018-04" db="EMBL/GenBank/DDBJ databases">
        <title>Genomic Encyclopedia of Type Strains, Phase III (KMG-III): the genomes of soil and plant-associated and newly described type strains.</title>
        <authorList>
            <person name="Whitman W."/>
        </authorList>
    </citation>
    <scope>NUCLEOTIDE SEQUENCE [LARGE SCALE GENOMIC DNA]</scope>
    <source>
        <strain evidence="1 2">JA192</strain>
    </source>
</reference>
<keyword evidence="2" id="KW-1185">Reference proteome</keyword>
<accession>A0ABX5J545</accession>
<sequence length="121" mass="13132">MRLVDMMARGLIEGEESDAQVLQAKQAAEIARSELEIASSEDSVVELHPQATAAYTRAIADLSAALQRGDGTFDATSVEALRRIITEITLHPKDETGDVLVEVRGNMERLLGIDQQIVGSR</sequence>
<comment type="caution">
    <text evidence="1">The sequence shown here is derived from an EMBL/GenBank/DDBJ whole genome shotgun (WGS) entry which is preliminary data.</text>
</comment>
<name>A0ABX5J545_9RHOB</name>
<organism evidence="1 2">
    <name type="scientific">Cereibacter johrii</name>
    <dbReference type="NCBI Taxonomy" id="445629"/>
    <lineage>
        <taxon>Bacteria</taxon>
        <taxon>Pseudomonadati</taxon>
        <taxon>Pseudomonadota</taxon>
        <taxon>Alphaproteobacteria</taxon>
        <taxon>Rhodobacterales</taxon>
        <taxon>Paracoccaceae</taxon>
        <taxon>Cereibacter</taxon>
    </lineage>
</organism>
<evidence type="ECO:0000313" key="2">
    <source>
        <dbReference type="Proteomes" id="UP000240800"/>
    </source>
</evidence>